<dbReference type="EMBL" id="PVLF01000043">
    <property type="protein sequence ID" value="PRH81213.1"/>
    <property type="molecule type" value="Genomic_DNA"/>
</dbReference>
<dbReference type="InterPro" id="IPR001584">
    <property type="entry name" value="Integrase_cat-core"/>
</dbReference>
<organism evidence="3 4">
    <name type="scientific">Arenimonas caeni</name>
    <dbReference type="NCBI Taxonomy" id="2058085"/>
    <lineage>
        <taxon>Bacteria</taxon>
        <taxon>Pseudomonadati</taxon>
        <taxon>Pseudomonadota</taxon>
        <taxon>Gammaproteobacteria</taxon>
        <taxon>Lysobacterales</taxon>
        <taxon>Lysobacteraceae</taxon>
        <taxon>Arenimonas</taxon>
    </lineage>
</organism>
<dbReference type="PANTHER" id="PTHR35004">
    <property type="entry name" value="TRANSPOSASE RV3428C-RELATED"/>
    <property type="match status" value="1"/>
</dbReference>
<sequence>MPNTRLPMRKITEVLRLHCNNHLSKREIARAIGVSRSTVTEYLRRALAVGLSWPLPPELTEQNLERLLFPPLPPSQAHRSEPDWSVIHQEMRRKGVTLQLLWQEYREQHPDGYQYSAFCEHYRAYAKTLPVTLRQRHVPGERLFVDYSGQTAPIINPRTGEIRQAQIFLAVLGASNYTYVEATWTQGLADWIASHVRCFEFLGGVPELLVPDNLKSGVLHPSFYEPEIHPSYQDLARHYDTAILPARVRKPRDKAKVEAGVLLAQRWILARLRHREFFSLGELNAAIRPLVVALNAHPFQKLPGSRQSVFLAVDQPALKPLPVIRHEFAEWKVVTAGIDYHVEIAGHYYSVPYRFARQKLDARYTTTTVEIFHRGERVASHPRSFTKGQHSTQDVHLAPPHQKVAGWNAQRFLDWAHRIGPHTQAAIDHLLRSRRHPQQAYRAALGILRLEKAYGADRLEAACDRAIQLQSISWRSLN</sequence>
<dbReference type="Pfam" id="PF13412">
    <property type="entry name" value="HTH_24"/>
    <property type="match status" value="1"/>
</dbReference>
<dbReference type="AlphaFoldDB" id="A0A2P6M5B2"/>
<feature type="domain" description="HTH IS408-type" evidence="1">
    <location>
        <begin position="11"/>
        <end position="91"/>
    </location>
</feature>
<dbReference type="InterPro" id="IPR017895">
    <property type="entry name" value="HTH_IS408/IS1162_type"/>
</dbReference>
<reference evidence="3 4" key="1">
    <citation type="submission" date="2018-03" db="EMBL/GenBank/DDBJ databases">
        <title>Arenimonas caeni sp. nov., isolated from activated sludge.</title>
        <authorList>
            <person name="Liu H."/>
        </authorList>
    </citation>
    <scope>NUCLEOTIDE SEQUENCE [LARGE SCALE GENOMIC DNA]</scope>
    <source>
        <strain evidence="4">z29</strain>
    </source>
</reference>
<comment type="caution">
    <text evidence="3">The sequence shown here is derived from an EMBL/GenBank/DDBJ whole genome shotgun (WGS) entry which is preliminary data.</text>
</comment>
<evidence type="ECO:0000313" key="4">
    <source>
        <dbReference type="Proteomes" id="UP000241736"/>
    </source>
</evidence>
<feature type="non-terminal residue" evidence="3">
    <location>
        <position position="478"/>
    </location>
</feature>
<name>A0A2P6M5B2_9GAMM</name>
<dbReference type="Pfam" id="PF22483">
    <property type="entry name" value="Mu-transpos_C_2"/>
    <property type="match status" value="1"/>
</dbReference>
<dbReference type="PROSITE" id="PS50532">
    <property type="entry name" value="HTH_IS408"/>
    <property type="match status" value="1"/>
</dbReference>
<dbReference type="Gene3D" id="1.10.10.60">
    <property type="entry name" value="Homeodomain-like"/>
    <property type="match status" value="1"/>
</dbReference>
<gene>
    <name evidence="3" type="ORF">C6N40_13830</name>
</gene>
<dbReference type="Proteomes" id="UP000241736">
    <property type="component" value="Unassembled WGS sequence"/>
</dbReference>
<dbReference type="SUPFAM" id="SSF88659">
    <property type="entry name" value="Sigma3 and sigma4 domains of RNA polymerase sigma factors"/>
    <property type="match status" value="1"/>
</dbReference>
<evidence type="ECO:0000313" key="3">
    <source>
        <dbReference type="EMBL" id="PRH81213.1"/>
    </source>
</evidence>
<dbReference type="NCBIfam" id="NF033546">
    <property type="entry name" value="transpos_IS21"/>
    <property type="match status" value="1"/>
</dbReference>
<feature type="domain" description="Integrase catalytic" evidence="2">
    <location>
        <begin position="135"/>
        <end position="315"/>
    </location>
</feature>
<dbReference type="PROSITE" id="PS50994">
    <property type="entry name" value="INTEGRASE"/>
    <property type="match status" value="1"/>
</dbReference>
<dbReference type="GO" id="GO:0015074">
    <property type="term" value="P:DNA integration"/>
    <property type="evidence" value="ECO:0007669"/>
    <property type="project" value="InterPro"/>
</dbReference>
<evidence type="ECO:0000259" key="1">
    <source>
        <dbReference type="PROSITE" id="PS50532"/>
    </source>
</evidence>
<dbReference type="PANTHER" id="PTHR35004:SF8">
    <property type="entry name" value="TRANSPOSASE RV3428C-RELATED"/>
    <property type="match status" value="1"/>
</dbReference>
<accession>A0A2P6M5B2</accession>
<dbReference type="InterPro" id="IPR054353">
    <property type="entry name" value="IstA-like_C"/>
</dbReference>
<dbReference type="InterPro" id="IPR013324">
    <property type="entry name" value="RNA_pol_sigma_r3/r4-like"/>
</dbReference>
<proteinExistence type="predicted"/>
<protein>
    <submittedName>
        <fullName evidence="3">IS21 family transposase</fullName>
    </submittedName>
</protein>
<evidence type="ECO:0000259" key="2">
    <source>
        <dbReference type="PROSITE" id="PS50994"/>
    </source>
</evidence>
<keyword evidence="4" id="KW-1185">Reference proteome</keyword>